<dbReference type="GO" id="GO:0022857">
    <property type="term" value="F:transmembrane transporter activity"/>
    <property type="evidence" value="ECO:0007669"/>
    <property type="project" value="InterPro"/>
</dbReference>
<keyword evidence="1" id="KW-0812">Transmembrane</keyword>
<name>A0A1L6RAA3_9LACO</name>
<dbReference type="InterPro" id="IPR030949">
    <property type="entry name" value="ECF_S_folate_fam"/>
</dbReference>
<evidence type="ECO:0000256" key="1">
    <source>
        <dbReference type="SAM" id="Phobius"/>
    </source>
</evidence>
<keyword evidence="3" id="KW-1185">Reference proteome</keyword>
<keyword evidence="1" id="KW-1133">Transmembrane helix</keyword>
<gene>
    <name evidence="2" type="ORF">FOL01_0620</name>
</gene>
<dbReference type="EMBL" id="CP014332">
    <property type="protein sequence ID" value="APS41479.1"/>
    <property type="molecule type" value="Genomic_DNA"/>
</dbReference>
<dbReference type="Pfam" id="PF12822">
    <property type="entry name" value="ECF_trnsprt"/>
    <property type="match status" value="1"/>
</dbReference>
<dbReference type="OrthoDB" id="4624at2"/>
<dbReference type="STRING" id="1631871.FOL01_0620"/>
<organism evidence="2 3">
    <name type="scientific">Weissella jogaejeotgali</name>
    <dbReference type="NCBI Taxonomy" id="1631871"/>
    <lineage>
        <taxon>Bacteria</taxon>
        <taxon>Bacillati</taxon>
        <taxon>Bacillota</taxon>
        <taxon>Bacilli</taxon>
        <taxon>Lactobacillales</taxon>
        <taxon>Lactobacillaceae</taxon>
        <taxon>Weissella</taxon>
    </lineage>
</organism>
<proteinExistence type="predicted"/>
<dbReference type="InterPro" id="IPR024529">
    <property type="entry name" value="ECF_trnsprt_substrate-spec"/>
</dbReference>
<feature type="transmembrane region" description="Helical" evidence="1">
    <location>
        <begin position="106"/>
        <end position="133"/>
    </location>
</feature>
<feature type="transmembrane region" description="Helical" evidence="1">
    <location>
        <begin position="41"/>
        <end position="66"/>
    </location>
</feature>
<dbReference type="Proteomes" id="UP000185473">
    <property type="component" value="Chromosome"/>
</dbReference>
<accession>A0A1L6RAA3</accession>
<dbReference type="Gene3D" id="1.10.1760.20">
    <property type="match status" value="1"/>
</dbReference>
<feature type="transmembrane region" description="Helical" evidence="1">
    <location>
        <begin position="16"/>
        <end position="34"/>
    </location>
</feature>
<feature type="transmembrane region" description="Helical" evidence="1">
    <location>
        <begin position="78"/>
        <end position="99"/>
    </location>
</feature>
<reference evidence="2 3" key="1">
    <citation type="submission" date="2016-02" db="EMBL/GenBank/DDBJ databases">
        <title>Complete Genome Sequence of Weissella jogaejeotgali FOL01.</title>
        <authorList>
            <person name="Lee J.-H."/>
            <person name="Ku H.-J."/>
        </authorList>
    </citation>
    <scope>NUCLEOTIDE SEQUENCE [LARGE SCALE GENOMIC DNA]</scope>
    <source>
        <strain evidence="2 3">FOL01</strain>
    </source>
</reference>
<dbReference type="NCBIfam" id="TIGR04518">
    <property type="entry name" value="ECF_S_folT_fam"/>
    <property type="match status" value="1"/>
</dbReference>
<dbReference type="KEGG" id="wjo:FOL01_0620"/>
<protein>
    <submittedName>
        <fullName evidence="2">Substrate-specific component FolT of folate ECF transporter</fullName>
    </submittedName>
</protein>
<evidence type="ECO:0000313" key="3">
    <source>
        <dbReference type="Proteomes" id="UP000185473"/>
    </source>
</evidence>
<feature type="transmembrane region" description="Helical" evidence="1">
    <location>
        <begin position="145"/>
        <end position="167"/>
    </location>
</feature>
<evidence type="ECO:0000313" key="2">
    <source>
        <dbReference type="EMBL" id="APS41479.1"/>
    </source>
</evidence>
<keyword evidence="1" id="KW-0472">Membrane</keyword>
<dbReference type="RefSeq" id="WP_075269330.1">
    <property type="nucleotide sequence ID" value="NZ_CP014332.1"/>
</dbReference>
<dbReference type="AlphaFoldDB" id="A0A1L6RAA3"/>
<sequence length="179" mass="20265">MKTLEYGLPRLRTKQLAMLGILIALHLVISRFSLGTATLKVGFTFLIVGMIAKWYGPAWGMLVAIFTDVISSLLNGYGYFWGFTLSAVLAAAIYGFSFYKQQTLSWLRIIITVSIVLVVVNVLCNTLWVVIIGNIHNNETIMSLLWVRVIKQLVFLPIQSILLYFLLNNQTIEQLHQKI</sequence>